<keyword evidence="3 7" id="KW-0732">Signal</keyword>
<dbReference type="NCBIfam" id="TIGR04215">
    <property type="entry name" value="choice_anch_A"/>
    <property type="match status" value="1"/>
</dbReference>
<keyword evidence="6" id="KW-1133">Transmembrane helix</keyword>
<evidence type="ECO:0000256" key="4">
    <source>
        <dbReference type="ARBA" id="ARBA00023088"/>
    </source>
</evidence>
<evidence type="ECO:0000256" key="5">
    <source>
        <dbReference type="SAM" id="MobiDB-lite"/>
    </source>
</evidence>
<evidence type="ECO:0000256" key="6">
    <source>
        <dbReference type="SAM" id="Phobius"/>
    </source>
</evidence>
<accession>A0A5B8M439</accession>
<evidence type="ECO:0000256" key="7">
    <source>
        <dbReference type="SAM" id="SignalP"/>
    </source>
</evidence>
<keyword evidence="6" id="KW-0472">Membrane</keyword>
<evidence type="ECO:0000313" key="10">
    <source>
        <dbReference type="Proteomes" id="UP000320216"/>
    </source>
</evidence>
<feature type="chain" id="PRO_5022714032" evidence="7">
    <location>
        <begin position="39"/>
        <end position="449"/>
    </location>
</feature>
<evidence type="ECO:0000256" key="1">
    <source>
        <dbReference type="ARBA" id="ARBA00022512"/>
    </source>
</evidence>
<dbReference type="PROSITE" id="PS50847">
    <property type="entry name" value="GRAM_POS_ANCHORING"/>
    <property type="match status" value="1"/>
</dbReference>
<evidence type="ECO:0000256" key="2">
    <source>
        <dbReference type="ARBA" id="ARBA00022525"/>
    </source>
</evidence>
<dbReference type="KEGG" id="huw:FPZ11_09425"/>
<keyword evidence="4" id="KW-0572">Peptidoglycan-anchor</keyword>
<feature type="transmembrane region" description="Helical" evidence="6">
    <location>
        <begin position="419"/>
        <end position="443"/>
    </location>
</feature>
<protein>
    <submittedName>
        <fullName evidence="9">Choice-of-anchor A family protein</fullName>
    </submittedName>
</protein>
<proteinExistence type="predicted"/>
<dbReference type="PROSITE" id="PS51257">
    <property type="entry name" value="PROKAR_LIPOPROTEIN"/>
    <property type="match status" value="1"/>
</dbReference>
<evidence type="ECO:0000256" key="3">
    <source>
        <dbReference type="ARBA" id="ARBA00022729"/>
    </source>
</evidence>
<dbReference type="RefSeq" id="WP_146320321.1">
    <property type="nucleotide sequence ID" value="NZ_CP042305.1"/>
</dbReference>
<dbReference type="Pfam" id="PF20597">
    <property type="entry name" value="pAdhesive_15"/>
    <property type="match status" value="1"/>
</dbReference>
<sequence length="449" mass="43370">MPVVSRALSRPRARALSAAAALSVIACGTLFTASPAFAAPGQSASCPAGTQAPGIGNDPLFTDTGVAVYAGGTFSAKGGAAESEGLMVTGGGASFASGYFNLGVVGAGSGIVPPAKGLMLASGGDVTVGSGSTVEVGHPDGGGVDVAGAVSGTLETDGGTLKQHDANALAPFSGLSSAIGSLAGSLSSETTTGTTTVSGDSVTFTSTSSASQQVFDITVSQLSGVQAVTFESLPVGSSVVVDVTGSGSAVFSPNYIAVGANRADNAAEQGTTTLFGTTASRVLWNFPAATVVTLGGSSQIVGSILAPKASVDVTASLNGRLYVGGDITMHGIGNEIHNYPWIGGKGLGCSQTDTPSTPGTSTPPAETPTTNDGSTPTGDSTTPAARQSDTPDASSTAPLTAPYATPAASAGLAKTGSDAVPALIVAAGVVLLGGAGVAGASIVRRRRRA</sequence>
<evidence type="ECO:0000259" key="8">
    <source>
        <dbReference type="PROSITE" id="PS50847"/>
    </source>
</evidence>
<dbReference type="InterPro" id="IPR019931">
    <property type="entry name" value="LPXTG_anchor"/>
</dbReference>
<dbReference type="EMBL" id="CP042305">
    <property type="protein sequence ID" value="QDZ14951.1"/>
    <property type="molecule type" value="Genomic_DNA"/>
</dbReference>
<keyword evidence="10" id="KW-1185">Reference proteome</keyword>
<dbReference type="InterPro" id="IPR026588">
    <property type="entry name" value="Choice_anch_A"/>
</dbReference>
<dbReference type="OrthoDB" id="4329128at2"/>
<organism evidence="9 10">
    <name type="scientific">Humibacter ginsenosidimutans</name>
    <dbReference type="NCBI Taxonomy" id="2599293"/>
    <lineage>
        <taxon>Bacteria</taxon>
        <taxon>Bacillati</taxon>
        <taxon>Actinomycetota</taxon>
        <taxon>Actinomycetes</taxon>
        <taxon>Micrococcales</taxon>
        <taxon>Microbacteriaceae</taxon>
        <taxon>Humibacter</taxon>
    </lineage>
</organism>
<feature type="region of interest" description="Disordered" evidence="5">
    <location>
        <begin position="349"/>
        <end position="401"/>
    </location>
</feature>
<keyword evidence="1" id="KW-0134">Cell wall</keyword>
<dbReference type="Proteomes" id="UP000320216">
    <property type="component" value="Chromosome"/>
</dbReference>
<keyword evidence="6" id="KW-0812">Transmembrane</keyword>
<feature type="compositionally biased region" description="Low complexity" evidence="5">
    <location>
        <begin position="350"/>
        <end position="370"/>
    </location>
</feature>
<evidence type="ECO:0000313" key="9">
    <source>
        <dbReference type="EMBL" id="QDZ14951.1"/>
    </source>
</evidence>
<gene>
    <name evidence="9" type="ORF">FPZ11_09425</name>
</gene>
<keyword evidence="2" id="KW-0964">Secreted</keyword>
<feature type="signal peptide" evidence="7">
    <location>
        <begin position="1"/>
        <end position="38"/>
    </location>
</feature>
<name>A0A5B8M439_9MICO</name>
<reference evidence="9 10" key="1">
    <citation type="submission" date="2019-07" db="EMBL/GenBank/DDBJ databases">
        <title>Full genome sequence of Humibacter sp. WJ7-1.</title>
        <authorList>
            <person name="Im W.-T."/>
        </authorList>
    </citation>
    <scope>NUCLEOTIDE SEQUENCE [LARGE SCALE GENOMIC DNA]</scope>
    <source>
        <strain evidence="9 10">WJ7-1</strain>
    </source>
</reference>
<feature type="compositionally biased region" description="Polar residues" evidence="5">
    <location>
        <begin position="371"/>
        <end position="392"/>
    </location>
</feature>
<dbReference type="AlphaFoldDB" id="A0A5B8M439"/>
<feature type="domain" description="Gram-positive cocci surface proteins LPxTG" evidence="8">
    <location>
        <begin position="412"/>
        <end position="449"/>
    </location>
</feature>